<dbReference type="EMBL" id="LBVO01000058">
    <property type="protein sequence ID" value="KKQ87011.1"/>
    <property type="molecule type" value="Genomic_DNA"/>
</dbReference>
<feature type="transmembrane region" description="Helical" evidence="1">
    <location>
        <begin position="53"/>
        <end position="76"/>
    </location>
</feature>
<feature type="transmembrane region" description="Helical" evidence="1">
    <location>
        <begin position="211"/>
        <end position="231"/>
    </location>
</feature>
<name>A0A0G0PCK2_9BACT</name>
<reference evidence="2 3" key="1">
    <citation type="journal article" date="2015" name="Nature">
        <title>rRNA introns, odd ribosomes, and small enigmatic genomes across a large radiation of phyla.</title>
        <authorList>
            <person name="Brown C.T."/>
            <person name="Hug L.A."/>
            <person name="Thomas B.C."/>
            <person name="Sharon I."/>
            <person name="Castelle C.J."/>
            <person name="Singh A."/>
            <person name="Wilkins M.J."/>
            <person name="Williams K.H."/>
            <person name="Banfield J.F."/>
        </authorList>
    </citation>
    <scope>NUCLEOTIDE SEQUENCE [LARGE SCALE GENOMIC DNA]</scope>
</reference>
<keyword evidence="1" id="KW-1133">Transmembrane helix</keyword>
<feature type="transmembrane region" description="Helical" evidence="1">
    <location>
        <begin position="83"/>
        <end position="103"/>
    </location>
</feature>
<feature type="transmembrane region" description="Helical" evidence="1">
    <location>
        <begin position="388"/>
        <end position="408"/>
    </location>
</feature>
<keyword evidence="1" id="KW-0812">Transmembrane</keyword>
<evidence type="ECO:0000256" key="1">
    <source>
        <dbReference type="SAM" id="Phobius"/>
    </source>
</evidence>
<dbReference type="AlphaFoldDB" id="A0A0G0PCK2"/>
<feature type="transmembrane region" description="Helical" evidence="1">
    <location>
        <begin position="12"/>
        <end position="33"/>
    </location>
</feature>
<feature type="transmembrane region" description="Helical" evidence="1">
    <location>
        <begin position="440"/>
        <end position="459"/>
    </location>
</feature>
<evidence type="ECO:0000313" key="3">
    <source>
        <dbReference type="Proteomes" id="UP000033934"/>
    </source>
</evidence>
<organism evidence="2 3">
    <name type="scientific">Berkelbacteria bacterium GW2011_GWA2_38_9</name>
    <dbReference type="NCBI Taxonomy" id="1618334"/>
    <lineage>
        <taxon>Bacteria</taxon>
        <taxon>Candidatus Berkelbacteria</taxon>
    </lineage>
</organism>
<feature type="transmembrane region" description="Helical" evidence="1">
    <location>
        <begin position="332"/>
        <end position="351"/>
    </location>
</feature>
<feature type="transmembrane region" description="Helical" evidence="1">
    <location>
        <begin position="262"/>
        <end position="278"/>
    </location>
</feature>
<accession>A0A0G0PCK2</accession>
<comment type="caution">
    <text evidence="2">The sequence shown here is derived from an EMBL/GenBank/DDBJ whole genome shotgun (WGS) entry which is preliminary data.</text>
</comment>
<evidence type="ECO:0000313" key="2">
    <source>
        <dbReference type="EMBL" id="KKQ87011.1"/>
    </source>
</evidence>
<keyword evidence="1" id="KW-0472">Membrane</keyword>
<feature type="transmembrane region" description="Helical" evidence="1">
    <location>
        <begin position="290"/>
        <end position="320"/>
    </location>
</feature>
<protein>
    <submittedName>
        <fullName evidence="2">Uncharacterized protein</fullName>
    </submittedName>
</protein>
<feature type="transmembrane region" description="Helical" evidence="1">
    <location>
        <begin position="415"/>
        <end position="434"/>
    </location>
</feature>
<feature type="transmembrane region" description="Helical" evidence="1">
    <location>
        <begin position="238"/>
        <end position="256"/>
    </location>
</feature>
<dbReference type="Proteomes" id="UP000033934">
    <property type="component" value="Unassembled WGS sequence"/>
</dbReference>
<proteinExistence type="predicted"/>
<sequence>MQKIIPSKNYSGINIPSIFWIFVGVSTILIWAWVRMQKFKIINYWWVYPGHVFGQNLTLWLTFIAAIILLLTLFALSIKSRLAVVLGILVAIIIPIVFSHIIYTDSEWHTDFQRGPYEKVSYSYSKIFFEPHKNPTLVLLENYNKFQENQRIKTKNIDFSITKGSISTHPPGHIIAYGYLGELVQSWQNNGRSQFLEKYLRGNQKVQGSVAYLQFILSVIIIVLGTFLLAFNLTKSRALSLVSAASVPLAPTFILFGARPDILIAAFFIFCFGFVTLLESRKFFVRTLGLVWLAVFSIILLLLSFGMIIIIPAILVFLIFRISLGKISTLSAFVSYLIYLTIIIATFYFFKIVTHYDYLYNFYLSLGHQLAISQQWQVSFFDSLDFNIYETLPMFGLVASLGAVWSLVSKNNNKYWWFSLFCFIIFALVDFSGRSRGENGRIWVFLAPFFIISATTFLSQLGKNKFVAIILFILLLFQNLFFLKYFSVLNF</sequence>
<feature type="transmembrane region" description="Helical" evidence="1">
    <location>
        <begin position="466"/>
        <end position="486"/>
    </location>
</feature>
<gene>
    <name evidence="2" type="ORF">UT11_C0058G0007</name>
</gene>